<dbReference type="Pfam" id="PF00109">
    <property type="entry name" value="ketoacyl-synt"/>
    <property type="match status" value="1"/>
</dbReference>
<organism evidence="5 6">
    <name type="scientific">Flavobacterium terrigena</name>
    <dbReference type="NCBI Taxonomy" id="402734"/>
    <lineage>
        <taxon>Bacteria</taxon>
        <taxon>Pseudomonadati</taxon>
        <taxon>Bacteroidota</taxon>
        <taxon>Flavobacteriia</taxon>
        <taxon>Flavobacteriales</taxon>
        <taxon>Flavobacteriaceae</taxon>
        <taxon>Flavobacterium</taxon>
    </lineage>
</organism>
<dbReference type="Proteomes" id="UP000199702">
    <property type="component" value="Unassembled WGS sequence"/>
</dbReference>
<dbReference type="AlphaFoldDB" id="A0A1H6SQH6"/>
<dbReference type="Pfam" id="PF02801">
    <property type="entry name" value="Ketoacyl-synt_C"/>
    <property type="match status" value="1"/>
</dbReference>
<dbReference type="GO" id="GO:0004315">
    <property type="term" value="F:3-oxoacyl-[acyl-carrier-protein] synthase activity"/>
    <property type="evidence" value="ECO:0007669"/>
    <property type="project" value="TreeGrafter"/>
</dbReference>
<dbReference type="PANTHER" id="PTHR11712:SF336">
    <property type="entry name" value="3-OXOACYL-[ACYL-CARRIER-PROTEIN] SYNTHASE, MITOCHONDRIAL"/>
    <property type="match status" value="1"/>
</dbReference>
<keyword evidence="6" id="KW-1185">Reference proteome</keyword>
<dbReference type="Gene3D" id="3.40.47.10">
    <property type="match status" value="2"/>
</dbReference>
<evidence type="ECO:0000313" key="5">
    <source>
        <dbReference type="EMBL" id="SEI69126.1"/>
    </source>
</evidence>
<evidence type="ECO:0000313" key="6">
    <source>
        <dbReference type="Proteomes" id="UP000199702"/>
    </source>
</evidence>
<dbReference type="InterPro" id="IPR020841">
    <property type="entry name" value="PKS_Beta-ketoAc_synthase_dom"/>
</dbReference>
<comment type="similarity">
    <text evidence="1 3">Belongs to the thiolase-like superfamily. Beta-ketoacyl-ACP synthases family.</text>
</comment>
<evidence type="ECO:0000256" key="2">
    <source>
        <dbReference type="ARBA" id="ARBA00022679"/>
    </source>
</evidence>
<dbReference type="SUPFAM" id="SSF53901">
    <property type="entry name" value="Thiolase-like"/>
    <property type="match status" value="2"/>
</dbReference>
<dbReference type="InterPro" id="IPR014030">
    <property type="entry name" value="Ketoacyl_synth_N"/>
</dbReference>
<evidence type="ECO:0000256" key="1">
    <source>
        <dbReference type="ARBA" id="ARBA00008467"/>
    </source>
</evidence>
<dbReference type="OrthoDB" id="1141849at2"/>
<reference evidence="6" key="1">
    <citation type="submission" date="2016-10" db="EMBL/GenBank/DDBJ databases">
        <authorList>
            <person name="Varghese N."/>
            <person name="Submissions S."/>
        </authorList>
    </citation>
    <scope>NUCLEOTIDE SEQUENCE [LARGE SCALE GENOMIC DNA]</scope>
    <source>
        <strain evidence="6">DSM 17934</strain>
    </source>
</reference>
<keyword evidence="2 3" id="KW-0808">Transferase</keyword>
<evidence type="ECO:0000259" key="4">
    <source>
        <dbReference type="PROSITE" id="PS52004"/>
    </source>
</evidence>
<dbReference type="RefSeq" id="WP_091310423.1">
    <property type="nucleotide sequence ID" value="NZ_CBCSJU010000002.1"/>
</dbReference>
<proteinExistence type="inferred from homology"/>
<feature type="domain" description="Ketosynthase family 3 (KS3)" evidence="4">
    <location>
        <begin position="3"/>
        <end position="388"/>
    </location>
</feature>
<dbReference type="InterPro" id="IPR014031">
    <property type="entry name" value="Ketoacyl_synth_C"/>
</dbReference>
<dbReference type="STRING" id="402734.SAMN05660918_1429"/>
<dbReference type="InterPro" id="IPR016039">
    <property type="entry name" value="Thiolase-like"/>
</dbReference>
<dbReference type="GO" id="GO:0006633">
    <property type="term" value="P:fatty acid biosynthetic process"/>
    <property type="evidence" value="ECO:0007669"/>
    <property type="project" value="TreeGrafter"/>
</dbReference>
<dbReference type="PROSITE" id="PS52004">
    <property type="entry name" value="KS3_2"/>
    <property type="match status" value="1"/>
</dbReference>
<evidence type="ECO:0000256" key="3">
    <source>
        <dbReference type="RuleBase" id="RU003694"/>
    </source>
</evidence>
<protein>
    <submittedName>
        <fullName evidence="5">3-oxoacyl-(Acyl-carrier-protein) synthase</fullName>
    </submittedName>
</protein>
<gene>
    <name evidence="5" type="ORF">SAMN05660918_1429</name>
</gene>
<dbReference type="PANTHER" id="PTHR11712">
    <property type="entry name" value="POLYKETIDE SYNTHASE-RELATED"/>
    <property type="match status" value="1"/>
</dbReference>
<dbReference type="InterPro" id="IPR000794">
    <property type="entry name" value="Beta-ketoacyl_synthase"/>
</dbReference>
<sequence>MLKQPVFINSIASISALGTSMAEIWTNYLHENSLFQKVDANQKHYWVSKFSEESEQFLQDIMTSDSKYKHLDKSVVMAILVARKCFENSHFSDKNIGINFGSSRGATTLFEKHHSDFISDGFVSTFTSPSTTLGNISSWVSHDLQTDGPEISHSITCSTGLHALLNGIAWLQSGMSNQFLVGASEAPLTPFTLSQLSALKVYAKSPNENEPEEMYPNRCLDFEKTLNSMVLGEAASCLSLSLSSENAIAKITGIGYATEVLSSSTSISSDAKCFQKSMKMAIGSNSLEDIDAIVMHAPGTIQGDSTEFEAIKVIFGNNLPMLTSNKWKVGHTFATSGLLSIEFAILMLQKQHFVASPFYKNTNSKNLKKILVNAVGFGGNAVSILVEL</sequence>
<name>A0A1H6SQH6_9FLAO</name>
<dbReference type="EMBL" id="FNYA01000002">
    <property type="protein sequence ID" value="SEI69126.1"/>
    <property type="molecule type" value="Genomic_DNA"/>
</dbReference>
<accession>A0A1H6SQH6</accession>